<feature type="compositionally biased region" description="Basic and acidic residues" evidence="1">
    <location>
        <begin position="12"/>
        <end position="22"/>
    </location>
</feature>
<accession>A0A0A8Z3J4</accession>
<dbReference type="AlphaFoldDB" id="A0A0A8Z3J4"/>
<dbReference type="EMBL" id="GBRH01265642">
    <property type="protein sequence ID" value="JAD32253.1"/>
    <property type="molecule type" value="Transcribed_RNA"/>
</dbReference>
<proteinExistence type="predicted"/>
<reference evidence="2" key="1">
    <citation type="submission" date="2014-09" db="EMBL/GenBank/DDBJ databases">
        <authorList>
            <person name="Magalhaes I.L.F."/>
            <person name="Oliveira U."/>
            <person name="Santos F.R."/>
            <person name="Vidigal T.H.D.A."/>
            <person name="Brescovit A.D."/>
            <person name="Santos A.J."/>
        </authorList>
    </citation>
    <scope>NUCLEOTIDE SEQUENCE</scope>
    <source>
        <tissue evidence="2">Shoot tissue taken approximately 20 cm above the soil surface</tissue>
    </source>
</reference>
<feature type="region of interest" description="Disordered" evidence="1">
    <location>
        <begin position="1"/>
        <end position="79"/>
    </location>
</feature>
<organism evidence="2">
    <name type="scientific">Arundo donax</name>
    <name type="common">Giant reed</name>
    <name type="synonym">Donax arundinaceus</name>
    <dbReference type="NCBI Taxonomy" id="35708"/>
    <lineage>
        <taxon>Eukaryota</taxon>
        <taxon>Viridiplantae</taxon>
        <taxon>Streptophyta</taxon>
        <taxon>Embryophyta</taxon>
        <taxon>Tracheophyta</taxon>
        <taxon>Spermatophyta</taxon>
        <taxon>Magnoliopsida</taxon>
        <taxon>Liliopsida</taxon>
        <taxon>Poales</taxon>
        <taxon>Poaceae</taxon>
        <taxon>PACMAD clade</taxon>
        <taxon>Arundinoideae</taxon>
        <taxon>Arundineae</taxon>
        <taxon>Arundo</taxon>
    </lineage>
</organism>
<name>A0A0A8Z3J4_ARUDO</name>
<protein>
    <submittedName>
        <fullName evidence="2">Uncharacterized protein</fullName>
    </submittedName>
</protein>
<reference evidence="2" key="2">
    <citation type="journal article" date="2015" name="Data Brief">
        <title>Shoot transcriptome of the giant reed, Arundo donax.</title>
        <authorList>
            <person name="Barrero R.A."/>
            <person name="Guerrero F.D."/>
            <person name="Moolhuijzen P."/>
            <person name="Goolsby J.A."/>
            <person name="Tidwell J."/>
            <person name="Bellgard S.E."/>
            <person name="Bellgard M.I."/>
        </authorList>
    </citation>
    <scope>NUCLEOTIDE SEQUENCE</scope>
    <source>
        <tissue evidence="2">Shoot tissue taken approximately 20 cm above the soil surface</tissue>
    </source>
</reference>
<sequence>MTRTAAGTPRPRLRETGSDGARRRLLPGSSFPRGGSASCELPRPRWRVRVLPHSGGAASSRRRSSEPPLFARSLPTKRRWRSSDLGEIGRWRVLHDDEGSGGSSGRQRTDGWLRRSGGVGRPRGAEQAAAAGARAAALRGPRRLLLLPPSSWAPRMAFLNPL</sequence>
<evidence type="ECO:0000313" key="2">
    <source>
        <dbReference type="EMBL" id="JAD32253.1"/>
    </source>
</evidence>
<evidence type="ECO:0000256" key="1">
    <source>
        <dbReference type="SAM" id="MobiDB-lite"/>
    </source>
</evidence>
<feature type="region of interest" description="Disordered" evidence="1">
    <location>
        <begin position="94"/>
        <end position="132"/>
    </location>
</feature>